<dbReference type="EMBL" id="JBHTJV010000002">
    <property type="protein sequence ID" value="MFD0914800.1"/>
    <property type="molecule type" value="Genomic_DNA"/>
</dbReference>
<feature type="domain" description="SH3b" evidence="2">
    <location>
        <begin position="168"/>
        <end position="221"/>
    </location>
</feature>
<feature type="chain" id="PRO_5047462216" evidence="1">
    <location>
        <begin position="22"/>
        <end position="225"/>
    </location>
</feature>
<reference evidence="4" key="1">
    <citation type="journal article" date="2019" name="Int. J. Syst. Evol. Microbiol.">
        <title>The Global Catalogue of Microorganisms (GCM) 10K type strain sequencing project: providing services to taxonomists for standard genome sequencing and annotation.</title>
        <authorList>
            <consortium name="The Broad Institute Genomics Platform"/>
            <consortium name="The Broad Institute Genome Sequencing Center for Infectious Disease"/>
            <person name="Wu L."/>
            <person name="Ma J."/>
        </authorList>
    </citation>
    <scope>NUCLEOTIDE SEQUENCE [LARGE SCALE GENOMIC DNA]</scope>
    <source>
        <strain evidence="4">CCUG 60023</strain>
    </source>
</reference>
<evidence type="ECO:0000313" key="4">
    <source>
        <dbReference type="Proteomes" id="UP001597101"/>
    </source>
</evidence>
<comment type="caution">
    <text evidence="3">The sequence shown here is derived from an EMBL/GenBank/DDBJ whole genome shotgun (WGS) entry which is preliminary data.</text>
</comment>
<name>A0ABW3F961_9HYPH</name>
<accession>A0ABW3F961</accession>
<gene>
    <name evidence="3" type="ORF">ACFQ14_00095</name>
</gene>
<keyword evidence="1" id="KW-0732">Signal</keyword>
<proteinExistence type="predicted"/>
<organism evidence="3 4">
    <name type="scientific">Pseudahrensia aquimaris</name>
    <dbReference type="NCBI Taxonomy" id="744461"/>
    <lineage>
        <taxon>Bacteria</taxon>
        <taxon>Pseudomonadati</taxon>
        <taxon>Pseudomonadota</taxon>
        <taxon>Alphaproteobacteria</taxon>
        <taxon>Hyphomicrobiales</taxon>
        <taxon>Ahrensiaceae</taxon>
        <taxon>Pseudahrensia</taxon>
    </lineage>
</organism>
<dbReference type="RefSeq" id="WP_377210662.1">
    <property type="nucleotide sequence ID" value="NZ_JBHTJV010000002.1"/>
</dbReference>
<protein>
    <submittedName>
        <fullName evidence="3">SH3 domain-containing protein</fullName>
    </submittedName>
</protein>
<sequence length="225" mass="24298">MMTRAISSILALALSLTAAHAVEYEHNGSLVDVTVTEDRVRITYLRPRDGLRRIGVRKGTLLFEGKVEPLDDGGPYVEGMARLFKAGCQPAPYYVHGAFRLGKAFQLNGAAPVFAKTGCRNVDNTYEGSNANMKFERVASRDPGQKRVTQNKKRPGSLCVANISAGGTLNVRSGPGANYGRVGTLEAQDCNVAGLRQCINGWCAVMQLSDGTIGWVSQDYIRSAQ</sequence>
<dbReference type="Pfam" id="PF08239">
    <property type="entry name" value="SH3_3"/>
    <property type="match status" value="1"/>
</dbReference>
<dbReference type="Proteomes" id="UP001597101">
    <property type="component" value="Unassembled WGS sequence"/>
</dbReference>
<evidence type="ECO:0000313" key="3">
    <source>
        <dbReference type="EMBL" id="MFD0914800.1"/>
    </source>
</evidence>
<keyword evidence="4" id="KW-1185">Reference proteome</keyword>
<evidence type="ECO:0000256" key="1">
    <source>
        <dbReference type="SAM" id="SignalP"/>
    </source>
</evidence>
<dbReference type="Gene3D" id="2.30.30.40">
    <property type="entry name" value="SH3 Domains"/>
    <property type="match status" value="1"/>
</dbReference>
<evidence type="ECO:0000259" key="2">
    <source>
        <dbReference type="Pfam" id="PF08239"/>
    </source>
</evidence>
<feature type="signal peptide" evidence="1">
    <location>
        <begin position="1"/>
        <end position="21"/>
    </location>
</feature>
<dbReference type="InterPro" id="IPR003646">
    <property type="entry name" value="SH3-like_bac-type"/>
</dbReference>